<evidence type="ECO:0000313" key="3">
    <source>
        <dbReference type="Proteomes" id="UP000801492"/>
    </source>
</evidence>
<dbReference type="InterPro" id="IPR050934">
    <property type="entry name" value="ITIH"/>
</dbReference>
<evidence type="ECO:0000256" key="1">
    <source>
        <dbReference type="SAM" id="MobiDB-lite"/>
    </source>
</evidence>
<feature type="compositionally biased region" description="Pro residues" evidence="1">
    <location>
        <begin position="104"/>
        <end position="113"/>
    </location>
</feature>
<dbReference type="AlphaFoldDB" id="A0A8K0GEF8"/>
<name>A0A8K0GEF8_IGNLU</name>
<dbReference type="PANTHER" id="PTHR10338:SF108">
    <property type="entry name" value="INTER-ALPHA-TRYPSIN INHIBITOR HEAVY CHAIN H4-LIKE PROTEIN"/>
    <property type="match status" value="1"/>
</dbReference>
<keyword evidence="3" id="KW-1185">Reference proteome</keyword>
<sequence>MSNTPTISINGWNARGKVSFTPVVIASCKSDVKRVWGYLMINELLEDKTIDGINEANIMRATNLALEHSFVTPLTSLVLETPKGEAIIYTETKKVRRRDVPQPARDPLPPSTSPSPTANRFLNLPWLNSTIQESGILNTPSEGSFKLGLNETFSEEDNCPEPPFDAPASCKLLHTCPQVHPFLSNLNKLVEYACVIKN</sequence>
<evidence type="ECO:0000313" key="2">
    <source>
        <dbReference type="EMBL" id="KAF2901635.1"/>
    </source>
</evidence>
<reference evidence="2" key="1">
    <citation type="submission" date="2019-08" db="EMBL/GenBank/DDBJ databases">
        <title>The genome of the North American firefly Photinus pyralis.</title>
        <authorList>
            <consortium name="Photinus pyralis genome working group"/>
            <person name="Fallon T.R."/>
            <person name="Sander Lower S.E."/>
            <person name="Weng J.-K."/>
        </authorList>
    </citation>
    <scope>NUCLEOTIDE SEQUENCE</scope>
    <source>
        <strain evidence="2">TRF0915ILg1</strain>
        <tissue evidence="2">Whole body</tissue>
    </source>
</reference>
<dbReference type="PANTHER" id="PTHR10338">
    <property type="entry name" value="INTER-ALPHA-TRYPSIN INHIBITOR HEAVY CHAIN FAMILY MEMBER"/>
    <property type="match status" value="1"/>
</dbReference>
<accession>A0A8K0GEF8</accession>
<feature type="non-terminal residue" evidence="2">
    <location>
        <position position="198"/>
    </location>
</feature>
<gene>
    <name evidence="2" type="ORF">ILUMI_04560</name>
</gene>
<proteinExistence type="predicted"/>
<dbReference type="Proteomes" id="UP000801492">
    <property type="component" value="Unassembled WGS sequence"/>
</dbReference>
<comment type="caution">
    <text evidence="2">The sequence shown here is derived from an EMBL/GenBank/DDBJ whole genome shotgun (WGS) entry which is preliminary data.</text>
</comment>
<dbReference type="EMBL" id="VTPC01001533">
    <property type="protein sequence ID" value="KAF2901635.1"/>
    <property type="molecule type" value="Genomic_DNA"/>
</dbReference>
<protein>
    <submittedName>
        <fullName evidence="2">Uncharacterized protein</fullName>
    </submittedName>
</protein>
<feature type="region of interest" description="Disordered" evidence="1">
    <location>
        <begin position="94"/>
        <end position="119"/>
    </location>
</feature>
<organism evidence="2 3">
    <name type="scientific">Ignelater luminosus</name>
    <name type="common">Cucubano</name>
    <name type="synonym">Pyrophorus luminosus</name>
    <dbReference type="NCBI Taxonomy" id="2038154"/>
    <lineage>
        <taxon>Eukaryota</taxon>
        <taxon>Metazoa</taxon>
        <taxon>Ecdysozoa</taxon>
        <taxon>Arthropoda</taxon>
        <taxon>Hexapoda</taxon>
        <taxon>Insecta</taxon>
        <taxon>Pterygota</taxon>
        <taxon>Neoptera</taxon>
        <taxon>Endopterygota</taxon>
        <taxon>Coleoptera</taxon>
        <taxon>Polyphaga</taxon>
        <taxon>Elateriformia</taxon>
        <taxon>Elateroidea</taxon>
        <taxon>Elateridae</taxon>
        <taxon>Agrypninae</taxon>
        <taxon>Pyrophorini</taxon>
        <taxon>Ignelater</taxon>
    </lineage>
</organism>